<keyword evidence="2" id="KW-0805">Transcription regulation</keyword>
<feature type="non-terminal residue" evidence="6">
    <location>
        <position position="1"/>
    </location>
</feature>
<sequence length="424" mass="47558">MRAELKGKTSSISVHNSTILNTPHTSLSGALKGCLGSLDGGCIEKLLLHCASALESHDVTLAQQVMWVLNNVASPVGDPNQRLTCWFLRALISRASRVCPTPTPTPMNFNGSSARIDTRFMSVTELARYVDLIPWYRFGFCAANIAIYKAIQRCPKVHILDFSISHCMQWPTLIDALSKRPQGPPSLRITVPSFRPSVPPLLNISTQQIGLCLSKFANSKNIPFQFNVIDNHNTSIDPSSLSLEEDEALVINCQHWLRYMLNDGEEEEEDDFINATKSLNPRIMVVVDEDSDMSHDSSLASRITTCFNYFWIPFDALETFLPKDSAQRLEYEADIGQRIQNIIGFQGQQRVERLESCVKVSERMRNGGYLNVPFCDDVEAELKALLAEQASGWGMKREEDTLVLTWKGHNSVFVTAWVTDELAR</sequence>
<dbReference type="Pfam" id="PF03514">
    <property type="entry name" value="GRAS"/>
    <property type="match status" value="1"/>
</dbReference>
<feature type="region of interest" description="VHIID" evidence="5">
    <location>
        <begin position="126"/>
        <end position="191"/>
    </location>
</feature>
<evidence type="ECO:0000256" key="3">
    <source>
        <dbReference type="ARBA" id="ARBA00023163"/>
    </source>
</evidence>
<keyword evidence="4" id="KW-0539">Nucleus</keyword>
<dbReference type="Proteomes" id="UP000685013">
    <property type="component" value="Chromosome 19"/>
</dbReference>
<comment type="caution">
    <text evidence="6">The sequence shown here is derived from an EMBL/GenBank/DDBJ whole genome shotgun (WGS) entry which is preliminary data.</text>
</comment>
<protein>
    <submittedName>
        <fullName evidence="6">Scarecrow-like protein 32</fullName>
    </submittedName>
</protein>
<evidence type="ECO:0000256" key="5">
    <source>
        <dbReference type="PROSITE-ProRule" id="PRU01191"/>
    </source>
</evidence>
<evidence type="ECO:0000313" key="7">
    <source>
        <dbReference type="Proteomes" id="UP000685013"/>
    </source>
</evidence>
<dbReference type="PROSITE" id="PS50985">
    <property type="entry name" value="GRAS"/>
    <property type="match status" value="1"/>
</dbReference>
<dbReference type="GO" id="GO:0005634">
    <property type="term" value="C:nucleus"/>
    <property type="evidence" value="ECO:0007669"/>
    <property type="project" value="UniProtKB-SubCell"/>
</dbReference>
<accession>A0AAV6LYB4</accession>
<proteinExistence type="inferred from homology"/>
<feature type="short sequence motif" description="VHIID" evidence="5">
    <location>
        <begin position="157"/>
        <end position="161"/>
    </location>
</feature>
<reference evidence="6 7" key="1">
    <citation type="journal article" date="2021" name="Hortic Res">
        <title>The domestication of Cucurbita argyrosperma as revealed by the genome of its wild relative.</title>
        <authorList>
            <person name="Barrera-Redondo J."/>
            <person name="Sanchez-de la Vega G."/>
            <person name="Aguirre-Liguori J.A."/>
            <person name="Castellanos-Morales G."/>
            <person name="Gutierrez-Guerrero Y.T."/>
            <person name="Aguirre-Dugua X."/>
            <person name="Aguirre-Planter E."/>
            <person name="Tenaillon M.I."/>
            <person name="Lira-Saade R."/>
            <person name="Eguiarte L.E."/>
        </authorList>
    </citation>
    <scope>NUCLEOTIDE SEQUENCE [LARGE SCALE GENOMIC DNA]</scope>
    <source>
        <strain evidence="6">JBR-2021</strain>
    </source>
</reference>
<dbReference type="AlphaFoldDB" id="A0AAV6LYB4"/>
<organism evidence="6 7">
    <name type="scientific">Cucurbita argyrosperma subsp. sororia</name>
    <dbReference type="NCBI Taxonomy" id="37648"/>
    <lineage>
        <taxon>Eukaryota</taxon>
        <taxon>Viridiplantae</taxon>
        <taxon>Streptophyta</taxon>
        <taxon>Embryophyta</taxon>
        <taxon>Tracheophyta</taxon>
        <taxon>Spermatophyta</taxon>
        <taxon>Magnoliopsida</taxon>
        <taxon>eudicotyledons</taxon>
        <taxon>Gunneridae</taxon>
        <taxon>Pentapetalae</taxon>
        <taxon>rosids</taxon>
        <taxon>fabids</taxon>
        <taxon>Cucurbitales</taxon>
        <taxon>Cucurbitaceae</taxon>
        <taxon>Cucurbiteae</taxon>
        <taxon>Cucurbita</taxon>
    </lineage>
</organism>
<gene>
    <name evidence="6" type="primary">SCL32</name>
    <name evidence="6" type="ORF">SDJN03_29046</name>
</gene>
<evidence type="ECO:0000256" key="1">
    <source>
        <dbReference type="ARBA" id="ARBA00004123"/>
    </source>
</evidence>
<evidence type="ECO:0000256" key="4">
    <source>
        <dbReference type="ARBA" id="ARBA00023242"/>
    </source>
</evidence>
<feature type="region of interest" description="Leucine repeat II (LRII)" evidence="5">
    <location>
        <begin position="208"/>
        <end position="240"/>
    </location>
</feature>
<name>A0AAV6LYB4_9ROSI</name>
<dbReference type="InterPro" id="IPR005202">
    <property type="entry name" value="TF_GRAS"/>
</dbReference>
<comment type="similarity">
    <text evidence="5">Belongs to the GRAS family.</text>
</comment>
<evidence type="ECO:0000313" key="6">
    <source>
        <dbReference type="EMBL" id="KAG6572318.1"/>
    </source>
</evidence>
<comment type="subcellular location">
    <subcellularLocation>
        <location evidence="1">Nucleus</location>
    </subcellularLocation>
</comment>
<feature type="region of interest" description="SAW" evidence="5">
    <location>
        <begin position="344"/>
        <end position="418"/>
    </location>
</feature>
<keyword evidence="3" id="KW-0804">Transcription</keyword>
<dbReference type="EMBL" id="JAGKQH010000019">
    <property type="protein sequence ID" value="KAG6572318.1"/>
    <property type="molecule type" value="Genomic_DNA"/>
</dbReference>
<dbReference type="PANTHER" id="PTHR31636">
    <property type="entry name" value="OSJNBA0084A10.13 PROTEIN-RELATED"/>
    <property type="match status" value="1"/>
</dbReference>
<comment type="caution">
    <text evidence="5">Lacks conserved residue(s) required for the propagation of feature annotation.</text>
</comment>
<keyword evidence="7" id="KW-1185">Reference proteome</keyword>
<evidence type="ECO:0000256" key="2">
    <source>
        <dbReference type="ARBA" id="ARBA00023015"/>
    </source>
</evidence>